<proteinExistence type="predicted"/>
<gene>
    <name evidence="1" type="ORF">CEV32_1495</name>
</gene>
<organism evidence="1 2">
    <name type="scientific">Brucella rhizosphaerae</name>
    <dbReference type="NCBI Taxonomy" id="571254"/>
    <lineage>
        <taxon>Bacteria</taxon>
        <taxon>Pseudomonadati</taxon>
        <taxon>Pseudomonadota</taxon>
        <taxon>Alphaproteobacteria</taxon>
        <taxon>Hyphomicrobiales</taxon>
        <taxon>Brucellaceae</taxon>
        <taxon>Brucella/Ochrobactrum group</taxon>
        <taxon>Brucella</taxon>
    </lineage>
</organism>
<reference evidence="1 2" key="1">
    <citation type="submission" date="2017-07" db="EMBL/GenBank/DDBJ databases">
        <title>Phylogenetic study on the rhizospheric bacterium Ochrobactrum sp. A44.</title>
        <authorList>
            <person name="Krzyzanowska D.M."/>
            <person name="Ossowicki A."/>
            <person name="Rajewska M."/>
            <person name="Maciag T."/>
            <person name="Kaczynski Z."/>
            <person name="Czerwicka M."/>
            <person name="Jafra S."/>
        </authorList>
    </citation>
    <scope>NUCLEOTIDE SEQUENCE [LARGE SCALE GENOMIC DNA]</scope>
    <source>
        <strain evidence="1 2">PR17</strain>
    </source>
</reference>
<evidence type="ECO:0000313" key="1">
    <source>
        <dbReference type="EMBL" id="OYR11197.1"/>
    </source>
</evidence>
<dbReference type="EMBL" id="NNRK01000033">
    <property type="protein sequence ID" value="OYR11197.1"/>
    <property type="molecule type" value="Genomic_DNA"/>
</dbReference>
<keyword evidence="2" id="KW-1185">Reference proteome</keyword>
<comment type="caution">
    <text evidence="1">The sequence shown here is derived from an EMBL/GenBank/DDBJ whole genome shotgun (WGS) entry which is preliminary data.</text>
</comment>
<sequence length="398" mass="45191">MTSTQTSVGIMFRDKTTFVIGAGASAEFGLPVGSQLAQQIRETCKLEYERNYGSRIANEDFAHAVTQGWPEFRGELIYKALQRIHTAIDTSVSIDAFIHRNRNDKVLVEMGKALIAWNIASAEANSRMRTEGYIPGMIETFNRSEITDTWIGKFTRILFDGVTDARELSKQVRIICFNYDRCIEYYLIESIMVAFDTSRKDAAEIVSEIEIIHPYGYLGKVPEDLRAAQDDECAFGRPVSYDFPLRKVSSRIRTYTEQTQDIALVKRIHSAINSARNLVFLGFGFNNQNLDLMRVMGGLATASDEPKNIYASGKGIAGEVEETLKRRITNIYSHYDFQTRKSYYDKINVCFDKTCGQLFDTHQMNLQKFILSSFDIMLDGVEEKLMFGVLQASKSIEN</sequence>
<dbReference type="Proteomes" id="UP000216345">
    <property type="component" value="Unassembled WGS sequence"/>
</dbReference>
<accession>A0A256F8J1</accession>
<protein>
    <submittedName>
        <fullName evidence="1">SIR2-like domain protein</fullName>
    </submittedName>
</protein>
<dbReference type="AlphaFoldDB" id="A0A256F8J1"/>
<name>A0A256F8J1_9HYPH</name>
<evidence type="ECO:0000313" key="2">
    <source>
        <dbReference type="Proteomes" id="UP000216345"/>
    </source>
</evidence>